<evidence type="ECO:0000259" key="2">
    <source>
        <dbReference type="Pfam" id="PF03435"/>
    </source>
</evidence>
<dbReference type="Gene3D" id="3.40.50.720">
    <property type="entry name" value="NAD(P)-binding Rossmann-like Domain"/>
    <property type="match status" value="1"/>
</dbReference>
<dbReference type="AlphaFoldDB" id="A0AAD7UB34"/>
<dbReference type="GO" id="GO:0005886">
    <property type="term" value="C:plasma membrane"/>
    <property type="evidence" value="ECO:0007669"/>
    <property type="project" value="TreeGrafter"/>
</dbReference>
<dbReference type="InterPro" id="IPR005097">
    <property type="entry name" value="Sacchrp_dh_NADP-bd"/>
</dbReference>
<dbReference type="InterPro" id="IPR036291">
    <property type="entry name" value="NAD(P)-bd_dom_sf"/>
</dbReference>
<gene>
    <name evidence="3" type="ORF">CTAYLR_006732</name>
</gene>
<dbReference type="EMBL" id="JAQMWT010000427">
    <property type="protein sequence ID" value="KAJ8601505.1"/>
    <property type="molecule type" value="Genomic_DNA"/>
</dbReference>
<dbReference type="GO" id="GO:0005811">
    <property type="term" value="C:lipid droplet"/>
    <property type="evidence" value="ECO:0007669"/>
    <property type="project" value="TreeGrafter"/>
</dbReference>
<keyword evidence="4" id="KW-1185">Reference proteome</keyword>
<dbReference type="GO" id="GO:0009247">
    <property type="term" value="P:glycolipid biosynthetic process"/>
    <property type="evidence" value="ECO:0007669"/>
    <property type="project" value="TreeGrafter"/>
</dbReference>
<reference evidence="3" key="1">
    <citation type="submission" date="2023-01" db="EMBL/GenBank/DDBJ databases">
        <title>Metagenome sequencing of chrysophaentin producing Chrysophaeum taylorii.</title>
        <authorList>
            <person name="Davison J."/>
            <person name="Bewley C."/>
        </authorList>
    </citation>
    <scope>NUCLEOTIDE SEQUENCE</scope>
    <source>
        <strain evidence="3">NIES-1699</strain>
    </source>
</reference>
<name>A0AAD7UB34_9STRA</name>
<organism evidence="3 4">
    <name type="scientific">Chrysophaeum taylorii</name>
    <dbReference type="NCBI Taxonomy" id="2483200"/>
    <lineage>
        <taxon>Eukaryota</taxon>
        <taxon>Sar</taxon>
        <taxon>Stramenopiles</taxon>
        <taxon>Ochrophyta</taxon>
        <taxon>Pelagophyceae</taxon>
        <taxon>Pelagomonadales</taxon>
        <taxon>Pelagomonadaceae</taxon>
        <taxon>Chrysophaeum</taxon>
    </lineage>
</organism>
<comment type="caution">
    <text evidence="3">The sequence shown here is derived from an EMBL/GenBank/DDBJ whole genome shotgun (WGS) entry which is preliminary data.</text>
</comment>
<feature type="domain" description="Saccharopine dehydrogenase NADP binding" evidence="2">
    <location>
        <begin position="15"/>
        <end position="138"/>
    </location>
</feature>
<dbReference type="PANTHER" id="PTHR12286:SF5">
    <property type="entry name" value="SACCHAROPINE DEHYDROGENASE-LIKE OXIDOREDUCTASE"/>
    <property type="match status" value="1"/>
</dbReference>
<evidence type="ECO:0000313" key="4">
    <source>
        <dbReference type="Proteomes" id="UP001230188"/>
    </source>
</evidence>
<accession>A0AAD7UB34</accession>
<dbReference type="Pfam" id="PF03435">
    <property type="entry name" value="Sacchrp_dh_NADP"/>
    <property type="match status" value="1"/>
</dbReference>
<evidence type="ECO:0000313" key="3">
    <source>
        <dbReference type="EMBL" id="KAJ8601505.1"/>
    </source>
</evidence>
<dbReference type="InterPro" id="IPR051276">
    <property type="entry name" value="Saccharopine_DH-like_oxidrdct"/>
</dbReference>
<dbReference type="SUPFAM" id="SSF51735">
    <property type="entry name" value="NAD(P)-binding Rossmann-fold domains"/>
    <property type="match status" value="1"/>
</dbReference>
<sequence length="407" mass="43348">MWPMTSGGKQYDLTIYGATGFTGRLAARYVARTYGTSIRWAVAGRSKGKLEKLQSELGGAPAVVVADGDDMAALKEMVSVTSAVAACAGPFARYGSKLVAACAELGTDYADITGESDWVREMITAYDDAARASGARIVHFCGHDCVPWDLSTLMLARRIESKGDALKKVEFYDELRSLPSGGTLETAFGILAGRARAKTAFDPLLRHEGAKATHKTIARNVNALDFSSKGPFAARSFFFMAGVNANCVKRSNALLGYGDLTYSEGLAFASKFAALANFLQVAVFSMLALLPPTRFLLRKFVLPKPGEGPSDEFMASGYLRVTGVAVGQRGTTAKSLMTFSVDPGYLDTARLVVESALALSLDAEKLKHVPGGVYTPAACQGTVLLDRICKTGTTFTFLDEGEGEAKL</sequence>
<evidence type="ECO:0000256" key="1">
    <source>
        <dbReference type="ARBA" id="ARBA00038048"/>
    </source>
</evidence>
<dbReference type="Proteomes" id="UP001230188">
    <property type="component" value="Unassembled WGS sequence"/>
</dbReference>
<comment type="similarity">
    <text evidence="1">Belongs to the saccharopine dehydrogenase family.</text>
</comment>
<proteinExistence type="inferred from homology"/>
<dbReference type="PANTHER" id="PTHR12286">
    <property type="entry name" value="SACCHAROPINE DEHYDROGENASE-LIKE OXIDOREDUCTASE"/>
    <property type="match status" value="1"/>
</dbReference>
<protein>
    <recommendedName>
        <fullName evidence="2">Saccharopine dehydrogenase NADP binding domain-containing protein</fullName>
    </recommendedName>
</protein>
<dbReference type="GO" id="GO:0005739">
    <property type="term" value="C:mitochondrion"/>
    <property type="evidence" value="ECO:0007669"/>
    <property type="project" value="TreeGrafter"/>
</dbReference>